<dbReference type="GO" id="GO:0022857">
    <property type="term" value="F:transmembrane transporter activity"/>
    <property type="evidence" value="ECO:0007669"/>
    <property type="project" value="InterPro"/>
</dbReference>
<feature type="transmembrane region" description="Helical" evidence="6">
    <location>
        <begin position="179"/>
        <end position="197"/>
    </location>
</feature>
<evidence type="ECO:0000256" key="3">
    <source>
        <dbReference type="ARBA" id="ARBA00022692"/>
    </source>
</evidence>
<organism evidence="8 9">
    <name type="scientific">Oceanidesulfovibrio indonesiensis</name>
    <dbReference type="NCBI Taxonomy" id="54767"/>
    <lineage>
        <taxon>Bacteria</taxon>
        <taxon>Pseudomonadati</taxon>
        <taxon>Thermodesulfobacteriota</taxon>
        <taxon>Desulfovibrionia</taxon>
        <taxon>Desulfovibrionales</taxon>
        <taxon>Desulfovibrionaceae</taxon>
        <taxon>Oceanidesulfovibrio</taxon>
    </lineage>
</organism>
<dbReference type="Gene3D" id="1.20.1250.20">
    <property type="entry name" value="MFS general substrate transporter like domains"/>
    <property type="match status" value="1"/>
</dbReference>
<keyword evidence="2" id="KW-0813">Transport</keyword>
<dbReference type="InterPro" id="IPR020846">
    <property type="entry name" value="MFS_dom"/>
</dbReference>
<feature type="domain" description="Major facilitator superfamily (MFS) profile" evidence="7">
    <location>
        <begin position="5"/>
        <end position="409"/>
    </location>
</feature>
<dbReference type="GO" id="GO:0016020">
    <property type="term" value="C:membrane"/>
    <property type="evidence" value="ECO:0007669"/>
    <property type="project" value="InterPro"/>
</dbReference>
<dbReference type="EMBL" id="QMIE01000005">
    <property type="protein sequence ID" value="TVM18020.1"/>
    <property type="molecule type" value="Genomic_DNA"/>
</dbReference>
<protein>
    <submittedName>
        <fullName evidence="8">MFS transporter</fullName>
    </submittedName>
</protein>
<evidence type="ECO:0000259" key="7">
    <source>
        <dbReference type="PROSITE" id="PS50850"/>
    </source>
</evidence>
<evidence type="ECO:0000256" key="1">
    <source>
        <dbReference type="ARBA" id="ARBA00004127"/>
    </source>
</evidence>
<comment type="subcellular location">
    <subcellularLocation>
        <location evidence="1">Endomembrane system</location>
        <topology evidence="1">Multi-pass membrane protein</topology>
    </subcellularLocation>
</comment>
<gene>
    <name evidence="8" type="ORF">DPQ33_07595</name>
</gene>
<dbReference type="Proteomes" id="UP000448292">
    <property type="component" value="Unassembled WGS sequence"/>
</dbReference>
<feature type="transmembrane region" description="Helical" evidence="6">
    <location>
        <begin position="138"/>
        <end position="159"/>
    </location>
</feature>
<feature type="transmembrane region" description="Helical" evidence="6">
    <location>
        <begin position="267"/>
        <end position="288"/>
    </location>
</feature>
<dbReference type="PANTHER" id="PTHR23519">
    <property type="entry name" value="AUTOPHAGY-RELATED PROTEIN 22"/>
    <property type="match status" value="1"/>
</dbReference>
<proteinExistence type="predicted"/>
<name>A0A7M3MFX8_9BACT</name>
<dbReference type="OrthoDB" id="9768783at2"/>
<comment type="caution">
    <text evidence="8">The sequence shown here is derived from an EMBL/GenBank/DDBJ whole genome shotgun (WGS) entry which is preliminary data.</text>
</comment>
<feature type="transmembrane region" description="Helical" evidence="6">
    <location>
        <begin position="41"/>
        <end position="61"/>
    </location>
</feature>
<sequence>MVSWALYDCANNGFVTPIQTFIFAAYFTKAVAENPTAGTHLWGNMISAAGLTIALGGPLLGAVADRVGRRKPWIGFFTLLCIAATFTLWFVQPEPSFVLLALIGVGLGTIGSEYALIFYNAMLSDLVPNKRTGRWSGWGWAAGYVGGLSCLVLSFFLFVGDNPLIPLGSDNALDVRATVLLAGAWYALFALPLFLFTPDTPSTGTPLGKAAVQGMRQLKDSIAHVRQYKHIVRFLIARMLYNDGLGTVFAFGGIYAAGVIGMSAQEVLLFGVALNITAGLGAFAFAWVDDWIGPKPTILLSIAGLLVPGTIMLFLSSKLWFLVVGCVLGLFFGPIQSASRSYMARTAPPELRNQFFGLYALSGKLTSFAGPLIVGWLTYISGSQRVGMSTVIFLFLAGGLILLTVPKAAEAHEEIVKGEAAKDDVLAE</sequence>
<keyword evidence="4 6" id="KW-1133">Transmembrane helix</keyword>
<dbReference type="PROSITE" id="PS00216">
    <property type="entry name" value="SUGAR_TRANSPORT_1"/>
    <property type="match status" value="1"/>
</dbReference>
<dbReference type="Pfam" id="PF11700">
    <property type="entry name" value="ATG22"/>
    <property type="match status" value="1"/>
</dbReference>
<evidence type="ECO:0000256" key="2">
    <source>
        <dbReference type="ARBA" id="ARBA00022448"/>
    </source>
</evidence>
<feature type="transmembrane region" description="Helical" evidence="6">
    <location>
        <begin position="239"/>
        <end position="261"/>
    </location>
</feature>
<dbReference type="PANTHER" id="PTHR23519:SF1">
    <property type="entry name" value="AUTOPHAGY-RELATED PROTEIN 22"/>
    <property type="match status" value="1"/>
</dbReference>
<feature type="transmembrane region" description="Helical" evidence="6">
    <location>
        <begin position="356"/>
        <end position="380"/>
    </location>
</feature>
<keyword evidence="5 6" id="KW-0472">Membrane</keyword>
<feature type="transmembrane region" description="Helical" evidence="6">
    <location>
        <begin position="73"/>
        <end position="91"/>
    </location>
</feature>
<evidence type="ECO:0000256" key="5">
    <source>
        <dbReference type="ARBA" id="ARBA00023136"/>
    </source>
</evidence>
<dbReference type="GO" id="GO:0012505">
    <property type="term" value="C:endomembrane system"/>
    <property type="evidence" value="ECO:0007669"/>
    <property type="project" value="UniProtKB-SubCell"/>
</dbReference>
<reference evidence="8 9" key="1">
    <citation type="submission" date="2018-06" db="EMBL/GenBank/DDBJ databases">
        <title>Complete genome of Desulfovibrio indonesiensis P37SLT.</title>
        <authorList>
            <person name="Crispim J.S."/>
            <person name="Vidigal P.M.P."/>
            <person name="Silva L.C.F."/>
            <person name="Laguardia C.N."/>
            <person name="Araujo L.C."/>
            <person name="Dias R.S."/>
            <person name="Sousa M.P."/>
            <person name="Paula S.O."/>
            <person name="Silva C."/>
        </authorList>
    </citation>
    <scope>NUCLEOTIDE SEQUENCE [LARGE SCALE GENOMIC DNA]</scope>
    <source>
        <strain evidence="8 9">P37SLT</strain>
    </source>
</reference>
<dbReference type="InterPro" id="IPR005829">
    <property type="entry name" value="Sugar_transporter_CS"/>
</dbReference>
<keyword evidence="9" id="KW-1185">Reference proteome</keyword>
<dbReference type="InterPro" id="IPR050495">
    <property type="entry name" value="ATG22/LtaA_families"/>
</dbReference>
<feature type="transmembrane region" description="Helical" evidence="6">
    <location>
        <begin position="97"/>
        <end position="117"/>
    </location>
</feature>
<dbReference type="PROSITE" id="PS50850">
    <property type="entry name" value="MFS"/>
    <property type="match status" value="1"/>
</dbReference>
<dbReference type="InterPro" id="IPR024671">
    <property type="entry name" value="Atg22-like"/>
</dbReference>
<feature type="transmembrane region" description="Helical" evidence="6">
    <location>
        <begin position="297"/>
        <end position="313"/>
    </location>
</feature>
<keyword evidence="3 6" id="KW-0812">Transmembrane</keyword>
<feature type="transmembrane region" description="Helical" evidence="6">
    <location>
        <begin position="319"/>
        <end position="335"/>
    </location>
</feature>
<evidence type="ECO:0000313" key="8">
    <source>
        <dbReference type="EMBL" id="TVM18020.1"/>
    </source>
</evidence>
<dbReference type="SUPFAM" id="SSF103473">
    <property type="entry name" value="MFS general substrate transporter"/>
    <property type="match status" value="1"/>
</dbReference>
<accession>A0A7M3MFX8</accession>
<feature type="transmembrane region" description="Helical" evidence="6">
    <location>
        <begin position="386"/>
        <end position="405"/>
    </location>
</feature>
<evidence type="ECO:0000313" key="9">
    <source>
        <dbReference type="Proteomes" id="UP000448292"/>
    </source>
</evidence>
<dbReference type="InterPro" id="IPR036259">
    <property type="entry name" value="MFS_trans_sf"/>
</dbReference>
<evidence type="ECO:0000256" key="6">
    <source>
        <dbReference type="SAM" id="Phobius"/>
    </source>
</evidence>
<evidence type="ECO:0000256" key="4">
    <source>
        <dbReference type="ARBA" id="ARBA00022989"/>
    </source>
</evidence>
<dbReference type="AlphaFoldDB" id="A0A7M3MFX8"/>